<evidence type="ECO:0000256" key="4">
    <source>
        <dbReference type="ARBA" id="ARBA00023172"/>
    </source>
</evidence>
<accession>A0ABV0LEN9</accession>
<evidence type="ECO:0000313" key="8">
    <source>
        <dbReference type="Proteomes" id="UP001440984"/>
    </source>
</evidence>
<dbReference type="InterPro" id="IPR002513">
    <property type="entry name" value="Tn3_Tnp_DDE_dom"/>
</dbReference>
<protein>
    <submittedName>
        <fullName evidence="7">Tn3 family transposase</fullName>
    </submittedName>
</protein>
<reference evidence="7 8" key="1">
    <citation type="submission" date="2024-05" db="EMBL/GenBank/DDBJ databases">
        <authorList>
            <person name="Zhao H."/>
            <person name="Xu Y."/>
            <person name="Lin S."/>
            <person name="Spain J.C."/>
            <person name="Zhou N.-Y."/>
        </authorList>
    </citation>
    <scope>NUCLEOTIDE SEQUENCE [LARGE SCALE GENOMIC DNA]</scope>
    <source>
        <strain evidence="7 8">NEAU-NG30</strain>
    </source>
</reference>
<dbReference type="InterPro" id="IPR025296">
    <property type="entry name" value="DUF4158"/>
</dbReference>
<evidence type="ECO:0000259" key="5">
    <source>
        <dbReference type="Pfam" id="PF01526"/>
    </source>
</evidence>
<comment type="caution">
    <text evidence="7">The sequence shown here is derived from an EMBL/GenBank/DDBJ whole genome shotgun (WGS) entry which is preliminary data.</text>
</comment>
<comment type="similarity">
    <text evidence="1">Belongs to the transposase 7 family.</text>
</comment>
<dbReference type="Proteomes" id="UP001440984">
    <property type="component" value="Unassembled WGS sequence"/>
</dbReference>
<sequence length="1009" mass="112553">MATQFFSASEIRELESWPAEVGRDELVQYFQLAVEDVEWVHRTTRGAPNKLGLGLQLATLPWLGFVPSDVRAAPPPAVARVATQLGVEAGALVHYGRREQTRSDHLRLVAQRLGWHAAEDDDRAGWKTLREFLVDRAIEHDVPSVLFRLATEHLASRDVRIVRPGVVSLMEEIASAREVAEREVFARIEPLLTERRITDLDGVLEVEPEMPVSRLTWLHRGATSYSPSAIRAEVDKVLFLRGLDIDAVNLSVIPEARRRRLAGLGRRLRNQALRGRRAESKYPILLSTVVECYVEVLDELVQMFDQALSGIENRAKTKVKEKLAARGRESVDKLELLEEILAIATDTAIPADQVGGLLRDRVGLERMRSARRNPKDRPYQDHGHLDTVEDSFTYLRQFAPLVIRHLEFAGSIDAKPLLAAVEILRGLYAKGTRNVPDRAPCSFVPSRWQGYLARARADADPVRYRHFWELCTLLGLRDGLRSGDVWVPGSRRYANPVAFLMPAEKWAVSKVEYCALVGAAPSAEHALEEAEQQLETALLAVEPLLASGEGPVRLSEQGQLSINRLTAEQLPDQVEQVKLGLVELLPRIPITELLIEVDRWTGFSDKLVHASGKTARDNRLRQQLYAAILAQACNFGTTAMAEACGLTYDILAWTGQWYLREETLREANAAVVNHHHTLPMAQAWGGGTMSSSDGQRFPMKGKSLTARALSRYFVDEGISQYTHVSDQHSTYGTKIIPVSDREAVHVLDEILGNATTLPISEHATDTAGQTLTVFSLFKLTGLVLSPRIRDLGGITLHRLGSKRDLLGRFPNAGKLLTGTIDTKLIGEQWNEMLRVAASLKYGHATASLVVGKLHAASRRSAVAQALVEYGAIQRTLYSLRYLADEAYRRRITRQLNKGESLHSLRRDLFFAHEGSVRRRHLDQQTDQALCLSLVVNAIITWNTVYLELALAEYVRAHGPVPPEVLAHLSPALMEHVNQYGTYTFPIEKVLARQGLRPLRAPDAMIPVLD</sequence>
<name>A0ABV0LEN9_9PSEU</name>
<dbReference type="Pfam" id="PF01526">
    <property type="entry name" value="DDE_Tnp_Tn3"/>
    <property type="match status" value="1"/>
</dbReference>
<keyword evidence="8" id="KW-1185">Reference proteome</keyword>
<evidence type="ECO:0000259" key="6">
    <source>
        <dbReference type="Pfam" id="PF13700"/>
    </source>
</evidence>
<dbReference type="RefSeq" id="WP_348951842.1">
    <property type="nucleotide sequence ID" value="NZ_JBDZYD010000005.1"/>
</dbReference>
<organism evidence="7 8">
    <name type="scientific">Amycolatopsis melonis</name>
    <dbReference type="NCBI Taxonomy" id="3156488"/>
    <lineage>
        <taxon>Bacteria</taxon>
        <taxon>Bacillati</taxon>
        <taxon>Actinomycetota</taxon>
        <taxon>Actinomycetes</taxon>
        <taxon>Pseudonocardiales</taxon>
        <taxon>Pseudonocardiaceae</taxon>
        <taxon>Amycolatopsis</taxon>
    </lineage>
</organism>
<dbReference type="Pfam" id="PF13700">
    <property type="entry name" value="DUF4158"/>
    <property type="match status" value="1"/>
</dbReference>
<dbReference type="EMBL" id="JBDZYD010000005">
    <property type="protein sequence ID" value="MEQ0560764.1"/>
    <property type="molecule type" value="Genomic_DNA"/>
</dbReference>
<evidence type="ECO:0000313" key="7">
    <source>
        <dbReference type="EMBL" id="MEQ0560764.1"/>
    </source>
</evidence>
<feature type="domain" description="Tn3 transposase DDE" evidence="5">
    <location>
        <begin position="592"/>
        <end position="982"/>
    </location>
</feature>
<dbReference type="NCBIfam" id="NF033527">
    <property type="entry name" value="transpos_Tn3"/>
    <property type="match status" value="1"/>
</dbReference>
<dbReference type="InterPro" id="IPR047653">
    <property type="entry name" value="Tn3-like_transpos"/>
</dbReference>
<keyword evidence="3" id="KW-0238">DNA-binding</keyword>
<feature type="domain" description="DUF4158" evidence="6">
    <location>
        <begin position="5"/>
        <end position="174"/>
    </location>
</feature>
<keyword evidence="4" id="KW-0233">DNA recombination</keyword>
<proteinExistence type="inferred from homology"/>
<evidence type="ECO:0000256" key="2">
    <source>
        <dbReference type="ARBA" id="ARBA00022578"/>
    </source>
</evidence>
<gene>
    <name evidence="7" type="ORF">ABJI51_16885</name>
</gene>
<keyword evidence="2" id="KW-0815">Transposition</keyword>
<evidence type="ECO:0000256" key="3">
    <source>
        <dbReference type="ARBA" id="ARBA00023125"/>
    </source>
</evidence>
<evidence type="ECO:0000256" key="1">
    <source>
        <dbReference type="ARBA" id="ARBA00009402"/>
    </source>
</evidence>